<organism evidence="1 3">
    <name type="scientific">Pseudoalteromonas holothuriae</name>
    <dbReference type="NCBI Taxonomy" id="2963714"/>
    <lineage>
        <taxon>Bacteria</taxon>
        <taxon>Pseudomonadati</taxon>
        <taxon>Pseudomonadota</taxon>
        <taxon>Gammaproteobacteria</taxon>
        <taxon>Alteromonadales</taxon>
        <taxon>Pseudoalteromonadaceae</taxon>
        <taxon>Pseudoalteromonas</taxon>
    </lineage>
</organism>
<dbReference type="Gene3D" id="3.30.160.100">
    <property type="entry name" value="Ribosome hibernation promotion factor-like"/>
    <property type="match status" value="1"/>
</dbReference>
<dbReference type="RefSeq" id="WP_261594498.1">
    <property type="nucleotide sequence ID" value="NZ_CAMAPC010000016.1"/>
</dbReference>
<name>A0A9W4VYF2_9GAMM</name>
<dbReference type="EMBL" id="CAMAPC010000016">
    <property type="protein sequence ID" value="CAH9063648.1"/>
    <property type="molecule type" value="Genomic_DNA"/>
</dbReference>
<dbReference type="EMBL" id="CAMAPD010000017">
    <property type="protein sequence ID" value="CAH9064742.1"/>
    <property type="molecule type" value="Genomic_DNA"/>
</dbReference>
<gene>
    <name evidence="1" type="ORF">PSECIP111854_03265</name>
    <name evidence="2" type="ORF">PSECIP111951_03208</name>
</gene>
<protein>
    <submittedName>
        <fullName evidence="1">Uncharacterized protein</fullName>
    </submittedName>
</protein>
<evidence type="ECO:0000313" key="1">
    <source>
        <dbReference type="EMBL" id="CAH9063648.1"/>
    </source>
</evidence>
<dbReference type="SUPFAM" id="SSF69754">
    <property type="entry name" value="Ribosome binding protein Y (YfiA homologue)"/>
    <property type="match status" value="1"/>
</dbReference>
<keyword evidence="3" id="KW-1185">Reference proteome</keyword>
<evidence type="ECO:0000313" key="2">
    <source>
        <dbReference type="EMBL" id="CAH9064742.1"/>
    </source>
</evidence>
<evidence type="ECO:0000313" key="3">
    <source>
        <dbReference type="Proteomes" id="UP001152467"/>
    </source>
</evidence>
<dbReference type="AlphaFoldDB" id="A0A9W4VYF2"/>
<accession>A0A9W4VYF2</accession>
<dbReference type="Proteomes" id="UP001152485">
    <property type="component" value="Unassembled WGS sequence"/>
</dbReference>
<proteinExistence type="predicted"/>
<evidence type="ECO:0000313" key="4">
    <source>
        <dbReference type="Proteomes" id="UP001152485"/>
    </source>
</evidence>
<comment type="caution">
    <text evidence="1">The sequence shown here is derived from an EMBL/GenBank/DDBJ whole genome shotgun (WGS) entry which is preliminary data.</text>
</comment>
<dbReference type="InterPro" id="IPR036567">
    <property type="entry name" value="RHF-like"/>
</dbReference>
<dbReference type="Proteomes" id="UP001152467">
    <property type="component" value="Unassembled WGS sequence"/>
</dbReference>
<sequence>MKLKLSIKDKTIMTSAMRVRLSKLIAAQLNKYALNIRTVELHIDDIESRQHGIMKQCRINLLLPGLPDIRLKAKGNNMLQAIKRALQNSQTLLAQKYAISN</sequence>
<reference evidence="1 4" key="1">
    <citation type="submission" date="2022-07" db="EMBL/GenBank/DDBJ databases">
        <authorList>
            <person name="Criscuolo A."/>
        </authorList>
    </citation>
    <scope>NUCLEOTIDE SEQUENCE</scope>
    <source>
        <strain evidence="4">CIP 111951</strain>
        <strain evidence="1">CIP111854</strain>
        <strain evidence="2">CIP111951</strain>
    </source>
</reference>